<sequence length="340" mass="39844">MEYISLSAFKKYENIIKEINKEYERNSELSEELKQEHNNIIIHNLIKSGLSHKLSHVSVKIFTDILDLFNLYGEDLTQNIHECLEEGCKYYLIEIYLAEELLNKLCKKDWFINLSIENNDDFYISKSINLKKKTMVEILAVPEDIIESTLVAYLINTTNKWTSVKLDTLHINISYHFSKYKRKQKNKPIDDILQLTTLYNKDSNISAIKEVPSIPYQITCPGLDKHKFIEIMTKNCYHNLDIELFADLLNDSKKDFTIQIGTNFSKIEITFNRSDTVKMLTNVSDLEMSKRYFLEMFHQDRNQSVEVTGLFEVKNSLAISLREAVNLYNKMRKLSYALPC</sequence>
<dbReference type="RefSeq" id="XP_028152750.1">
    <property type="nucleotide sequence ID" value="XM_028296949.1"/>
</dbReference>
<keyword evidence="1" id="KW-0175">Coiled coil</keyword>
<name>A0A6P7HA36_DIAVI</name>
<evidence type="ECO:0000313" key="2">
    <source>
        <dbReference type="RefSeq" id="XP_028152750.1"/>
    </source>
</evidence>
<reference evidence="2" key="1">
    <citation type="submission" date="2025-08" db="UniProtKB">
        <authorList>
            <consortium name="RefSeq"/>
        </authorList>
    </citation>
    <scope>IDENTIFICATION</scope>
</reference>
<dbReference type="InParanoid" id="A0A6P7HA36"/>
<evidence type="ECO:0000256" key="1">
    <source>
        <dbReference type="SAM" id="Coils"/>
    </source>
</evidence>
<accession>A0A6P7HA36</accession>
<proteinExistence type="predicted"/>
<protein>
    <submittedName>
        <fullName evidence="2">Uncharacterized protein LOC114346163</fullName>
    </submittedName>
</protein>
<organism evidence="2">
    <name type="scientific">Diabrotica virgifera virgifera</name>
    <name type="common">western corn rootworm</name>
    <dbReference type="NCBI Taxonomy" id="50390"/>
    <lineage>
        <taxon>Eukaryota</taxon>
        <taxon>Metazoa</taxon>
        <taxon>Ecdysozoa</taxon>
        <taxon>Arthropoda</taxon>
        <taxon>Hexapoda</taxon>
        <taxon>Insecta</taxon>
        <taxon>Pterygota</taxon>
        <taxon>Neoptera</taxon>
        <taxon>Endopterygota</taxon>
        <taxon>Coleoptera</taxon>
        <taxon>Polyphaga</taxon>
        <taxon>Cucujiformia</taxon>
        <taxon>Chrysomeloidea</taxon>
        <taxon>Chrysomelidae</taxon>
        <taxon>Galerucinae</taxon>
        <taxon>Diabroticina</taxon>
        <taxon>Diabroticites</taxon>
        <taxon>Diabrotica</taxon>
    </lineage>
</organism>
<gene>
    <name evidence="2" type="primary">LOC114346163</name>
</gene>
<feature type="coiled-coil region" evidence="1">
    <location>
        <begin position="9"/>
        <end position="39"/>
    </location>
</feature>
<dbReference type="AlphaFoldDB" id="A0A6P7HA36"/>